<dbReference type="Pfam" id="PF00593">
    <property type="entry name" value="TonB_dep_Rec_b-barrel"/>
    <property type="match status" value="1"/>
</dbReference>
<evidence type="ECO:0000256" key="6">
    <source>
        <dbReference type="ARBA" id="ARBA00023136"/>
    </source>
</evidence>
<keyword evidence="2 8" id="KW-0813">Transport</keyword>
<dbReference type="GO" id="GO:0009279">
    <property type="term" value="C:cell outer membrane"/>
    <property type="evidence" value="ECO:0007669"/>
    <property type="project" value="UniProtKB-SubCell"/>
</dbReference>
<dbReference type="PROSITE" id="PS52016">
    <property type="entry name" value="TONB_DEPENDENT_REC_3"/>
    <property type="match status" value="1"/>
</dbReference>
<keyword evidence="13" id="KW-1185">Reference proteome</keyword>
<feature type="domain" description="TonB-dependent receptor-like beta-barrel" evidence="10">
    <location>
        <begin position="460"/>
        <end position="842"/>
    </location>
</feature>
<dbReference type="OrthoDB" id="9768177at2"/>
<dbReference type="Pfam" id="PF07715">
    <property type="entry name" value="Plug"/>
    <property type="match status" value="1"/>
</dbReference>
<keyword evidence="4 8" id="KW-0812">Transmembrane</keyword>
<evidence type="ECO:0000256" key="2">
    <source>
        <dbReference type="ARBA" id="ARBA00022448"/>
    </source>
</evidence>
<gene>
    <name evidence="12" type="ORF">ECE50_025275</name>
</gene>
<dbReference type="Proteomes" id="UP000281028">
    <property type="component" value="Unassembled WGS sequence"/>
</dbReference>
<organism evidence="12 13">
    <name type="scientific">Chitinophaga solisilvae</name>
    <dbReference type="NCBI Taxonomy" id="1233460"/>
    <lineage>
        <taxon>Bacteria</taxon>
        <taxon>Pseudomonadati</taxon>
        <taxon>Bacteroidota</taxon>
        <taxon>Chitinophagia</taxon>
        <taxon>Chitinophagales</taxon>
        <taxon>Chitinophagaceae</taxon>
        <taxon>Chitinophaga</taxon>
    </lineage>
</organism>
<dbReference type="InterPro" id="IPR037066">
    <property type="entry name" value="Plug_dom_sf"/>
</dbReference>
<dbReference type="InterPro" id="IPR023996">
    <property type="entry name" value="TonB-dep_OMP_SusC/RagA"/>
</dbReference>
<dbReference type="RefSeq" id="WP_127043299.1">
    <property type="nucleotide sequence ID" value="NZ_JAABOK010000005.1"/>
</dbReference>
<evidence type="ECO:0000256" key="3">
    <source>
        <dbReference type="ARBA" id="ARBA00022452"/>
    </source>
</evidence>
<evidence type="ECO:0000313" key="13">
    <source>
        <dbReference type="Proteomes" id="UP000281028"/>
    </source>
</evidence>
<dbReference type="Pfam" id="PF13715">
    <property type="entry name" value="CarbopepD_reg_2"/>
    <property type="match status" value="1"/>
</dbReference>
<keyword evidence="5 9" id="KW-0798">TonB box</keyword>
<dbReference type="AlphaFoldDB" id="A0A3S1AY63"/>
<dbReference type="InterPro" id="IPR039426">
    <property type="entry name" value="TonB-dep_rcpt-like"/>
</dbReference>
<dbReference type="NCBIfam" id="TIGR04056">
    <property type="entry name" value="OMP_RagA_SusC"/>
    <property type="match status" value="1"/>
</dbReference>
<evidence type="ECO:0000256" key="8">
    <source>
        <dbReference type="PROSITE-ProRule" id="PRU01360"/>
    </source>
</evidence>
<dbReference type="InterPro" id="IPR023997">
    <property type="entry name" value="TonB-dep_OMP_SusC/RagA_CS"/>
</dbReference>
<evidence type="ECO:0000313" key="12">
    <source>
        <dbReference type="EMBL" id="NSL90172.1"/>
    </source>
</evidence>
<name>A0A3S1AY63_9BACT</name>
<dbReference type="Gene3D" id="2.60.40.1120">
    <property type="entry name" value="Carboxypeptidase-like, regulatory domain"/>
    <property type="match status" value="1"/>
</dbReference>
<dbReference type="EMBL" id="RIAR02000001">
    <property type="protein sequence ID" value="NSL90172.1"/>
    <property type="molecule type" value="Genomic_DNA"/>
</dbReference>
<feature type="domain" description="TonB-dependent receptor plug" evidence="11">
    <location>
        <begin position="122"/>
        <end position="237"/>
    </location>
</feature>
<keyword evidence="6 8" id="KW-0472">Membrane</keyword>
<reference evidence="12" key="1">
    <citation type="submission" date="2020-05" db="EMBL/GenBank/DDBJ databases">
        <title>Chitinophaga laudate sp. nov., isolated from a tropical peat swamp.</title>
        <authorList>
            <person name="Goh C.B.S."/>
            <person name="Lee M.S."/>
            <person name="Parimannan S."/>
            <person name="Pasbakhsh P."/>
            <person name="Yule C.M."/>
            <person name="Rajandas H."/>
            <person name="Loke S."/>
            <person name="Croft L."/>
            <person name="Tan J.B.L."/>
        </authorList>
    </citation>
    <scope>NUCLEOTIDE SEQUENCE</scope>
    <source>
        <strain evidence="12">Mgbs1</strain>
    </source>
</reference>
<evidence type="ECO:0000259" key="10">
    <source>
        <dbReference type="Pfam" id="PF00593"/>
    </source>
</evidence>
<keyword evidence="3 8" id="KW-1134">Transmembrane beta strand</keyword>
<evidence type="ECO:0000259" key="11">
    <source>
        <dbReference type="Pfam" id="PF07715"/>
    </source>
</evidence>
<evidence type="ECO:0000256" key="1">
    <source>
        <dbReference type="ARBA" id="ARBA00004571"/>
    </source>
</evidence>
<dbReference type="Gene3D" id="2.170.130.10">
    <property type="entry name" value="TonB-dependent receptor, plug domain"/>
    <property type="match status" value="1"/>
</dbReference>
<evidence type="ECO:0000256" key="4">
    <source>
        <dbReference type="ARBA" id="ARBA00022692"/>
    </source>
</evidence>
<keyword evidence="7 8" id="KW-0998">Cell outer membrane</keyword>
<comment type="similarity">
    <text evidence="8 9">Belongs to the TonB-dependent receptor family.</text>
</comment>
<evidence type="ECO:0000256" key="9">
    <source>
        <dbReference type="RuleBase" id="RU003357"/>
    </source>
</evidence>
<dbReference type="FunFam" id="2.170.130.10:FF:000008">
    <property type="entry name" value="SusC/RagA family TonB-linked outer membrane protein"/>
    <property type="match status" value="1"/>
</dbReference>
<dbReference type="InterPro" id="IPR012910">
    <property type="entry name" value="Plug_dom"/>
</dbReference>
<keyword evidence="12" id="KW-0675">Receptor</keyword>
<dbReference type="InterPro" id="IPR000531">
    <property type="entry name" value="Beta-barrel_TonB"/>
</dbReference>
<sequence>MKRKLLFLRRTALLSSLWLLLAALVFAQERKITGKVFDSRDNSPLPGVTIQVKGTSTGTSTGADGSYTITVPGNTSVIQFSFIGYVPAERAVGNGATLNMALSADVKSLQDVVVVGYGTQKRSDLTGAVASVKAATLQERPSASVNQALSGRIAGVQVNTNSGRPGGQTNIRIRGFSSINTTNNPLYVVDGVALPVGSQTQNSNAIDFINPNDIESIEVLKDASSTAIYGARGANGVIMVSTKKGSASGSRVTYDNYFSMNTIGPHRVKMLDAKEYLALEDQAWKNAAIYDKSRWDTGYYTSKAPALKRTDARLFDKDGNPLYNTDWLKESVQHKLTQSHQLGFTGGNPDTQYGLFLGYLDDNGLLLNSYLKRYSARFTIDTKVKEWLRVGGSLSYNSQQENLVDIGTGGLNSVRMITEALPFLPVKFADGTWSNNKVYPGAEGGSNPVQILTDRKYILNTQTTLGHAYANITLAKGLELRSVVGANIVTRGRNEWNGRSLLDISASQKGIAIIANDRETYWSFENFLTYTKRFGKDHSFTGLLGLSSQESNWYTFTVRGENYSTDYLETNSLGSGSVIPPSGAGSARLRFAFNSYFARLNYAYKDRYLVTLTGRRDGSSRFGANNKYAFFPSAGLAWRVSEEDWLKNSKVLSHLKLRTSFGLTGNSEIPPYQSLESLNAGPDYAAIMGGAKVQGVGTNTLANRDLKWEKTAQYDFGAEIGLLKNRINLEADIYYRKTTDMLLDAPVPSTSGYTTIRKNIGSMENKGLELGINALVIQSKNFSWNSTFNISFNRNKILSLATPADIFGVGGPNFTNQTNILRVGESVGSFWGLVREGTWSEAERAEAAKFQSYRGGKTMLPGDIKYRDVNGDYIINDADRMIIGNGNPKGWGGFINTFKYKNFDLTLELQFMYGNDVLNMTHHSGEDRTGLANSFRSVLNYWTPSNQNTPIAAVRHPDAQYVTNVDTRWVEDGSFLRGKNLLLGYTFDAATVQRLHLTKLRIYASAQNFFLRTKFSGNDPEVTTYSNAFAQGQTFFDYPKPTIYMVGLNVAF</sequence>
<dbReference type="Gene3D" id="2.40.170.20">
    <property type="entry name" value="TonB-dependent receptor, beta-barrel domain"/>
    <property type="match status" value="1"/>
</dbReference>
<comment type="subcellular location">
    <subcellularLocation>
        <location evidence="1 8">Cell outer membrane</location>
        <topology evidence="1 8">Multi-pass membrane protein</topology>
    </subcellularLocation>
</comment>
<dbReference type="InterPro" id="IPR036942">
    <property type="entry name" value="Beta-barrel_TonB_sf"/>
</dbReference>
<dbReference type="SUPFAM" id="SSF49464">
    <property type="entry name" value="Carboxypeptidase regulatory domain-like"/>
    <property type="match status" value="1"/>
</dbReference>
<accession>A0A3S1AY63</accession>
<dbReference type="SUPFAM" id="SSF56935">
    <property type="entry name" value="Porins"/>
    <property type="match status" value="1"/>
</dbReference>
<proteinExistence type="inferred from homology"/>
<comment type="caution">
    <text evidence="12">The sequence shown here is derived from an EMBL/GenBank/DDBJ whole genome shotgun (WGS) entry which is preliminary data.</text>
</comment>
<dbReference type="InterPro" id="IPR008969">
    <property type="entry name" value="CarboxyPept-like_regulatory"/>
</dbReference>
<evidence type="ECO:0000256" key="5">
    <source>
        <dbReference type="ARBA" id="ARBA00023077"/>
    </source>
</evidence>
<evidence type="ECO:0000256" key="7">
    <source>
        <dbReference type="ARBA" id="ARBA00023237"/>
    </source>
</evidence>
<dbReference type="NCBIfam" id="TIGR04057">
    <property type="entry name" value="SusC_RagA_signa"/>
    <property type="match status" value="1"/>
</dbReference>
<protein>
    <submittedName>
        <fullName evidence="12">TonB-dependent receptor</fullName>
    </submittedName>
</protein>